<comment type="caution">
    <text evidence="2">The sequence shown here is derived from an EMBL/GenBank/DDBJ whole genome shotgun (WGS) entry which is preliminary data.</text>
</comment>
<feature type="domain" description="YchJ-like middle NTF2-like" evidence="1">
    <location>
        <begin position="1"/>
        <end position="93"/>
    </location>
</feature>
<dbReference type="SUPFAM" id="SSF54427">
    <property type="entry name" value="NTF2-like"/>
    <property type="match status" value="1"/>
</dbReference>
<dbReference type="Gene3D" id="3.10.450.50">
    <property type="match status" value="1"/>
</dbReference>
<name>A0A562I2G1_9GAMM</name>
<gene>
    <name evidence="2" type="ORF">LX59_01835</name>
</gene>
<dbReference type="NCBIfam" id="NF001213">
    <property type="entry name" value="PRK00183.1"/>
    <property type="match status" value="1"/>
</dbReference>
<dbReference type="PANTHER" id="PTHR33747:SF1">
    <property type="entry name" value="ADENYLATE CYCLASE-ASSOCIATED CAP C-TERMINAL DOMAIN-CONTAINING PROTEIN"/>
    <property type="match status" value="1"/>
</dbReference>
<dbReference type="EMBL" id="VLKG01000006">
    <property type="protein sequence ID" value="TWH64894.1"/>
    <property type="molecule type" value="Genomic_DNA"/>
</dbReference>
<sequence>MRSRYTAYVLGNVDYLIRTTLPIQQSALDLEAIRTWSQTSQWLGLQVESVQKLGEQHARISFRVNWMDAQGNSHQHAETSLFVHLAQGWFFIDPSYPLKASRNDPCPCNSGQKFKKCCAPYL</sequence>
<dbReference type="SUPFAM" id="SSF103642">
    <property type="entry name" value="Sec-C motif"/>
    <property type="match status" value="1"/>
</dbReference>
<dbReference type="Proteomes" id="UP000319627">
    <property type="component" value="Unassembled WGS sequence"/>
</dbReference>
<dbReference type="InterPro" id="IPR032710">
    <property type="entry name" value="NTF2-like_dom_sf"/>
</dbReference>
<dbReference type="PANTHER" id="PTHR33747">
    <property type="entry name" value="UPF0225 PROTEIN SCO1677"/>
    <property type="match status" value="1"/>
</dbReference>
<dbReference type="Pfam" id="PF02810">
    <property type="entry name" value="SEC-C"/>
    <property type="match status" value="1"/>
</dbReference>
<organism evidence="2 3">
    <name type="scientific">Azomonas agilis</name>
    <dbReference type="NCBI Taxonomy" id="116849"/>
    <lineage>
        <taxon>Bacteria</taxon>
        <taxon>Pseudomonadati</taxon>
        <taxon>Pseudomonadota</taxon>
        <taxon>Gammaproteobacteria</taxon>
        <taxon>Pseudomonadales</taxon>
        <taxon>Pseudomonadaceae</taxon>
        <taxon>Azomonas</taxon>
    </lineage>
</organism>
<dbReference type="InterPro" id="IPR004027">
    <property type="entry name" value="SEC_C_motif"/>
</dbReference>
<proteinExistence type="predicted"/>
<evidence type="ECO:0000313" key="2">
    <source>
        <dbReference type="EMBL" id="TWH64894.1"/>
    </source>
</evidence>
<dbReference type="AlphaFoldDB" id="A0A562I2G1"/>
<evidence type="ECO:0000259" key="1">
    <source>
        <dbReference type="Pfam" id="PF17775"/>
    </source>
</evidence>
<accession>A0A562I2G1</accession>
<dbReference type="NCBIfam" id="NF002486">
    <property type="entry name" value="PRK01752.1"/>
    <property type="match status" value="1"/>
</dbReference>
<reference evidence="2 3" key="1">
    <citation type="submission" date="2019-07" db="EMBL/GenBank/DDBJ databases">
        <title>Genomic Encyclopedia of Type Strains, Phase I: the one thousand microbial genomes (KMG-I) project.</title>
        <authorList>
            <person name="Kyrpides N."/>
        </authorList>
    </citation>
    <scope>NUCLEOTIDE SEQUENCE [LARGE SCALE GENOMIC DNA]</scope>
    <source>
        <strain evidence="2 3">DSM 375</strain>
    </source>
</reference>
<keyword evidence="3" id="KW-1185">Reference proteome</keyword>
<dbReference type="InterPro" id="IPR048469">
    <property type="entry name" value="YchJ-like_M"/>
</dbReference>
<dbReference type="Pfam" id="PF17775">
    <property type="entry name" value="YchJ_M-like"/>
    <property type="match status" value="1"/>
</dbReference>
<evidence type="ECO:0000313" key="3">
    <source>
        <dbReference type="Proteomes" id="UP000319627"/>
    </source>
</evidence>
<protein>
    <submittedName>
        <fullName evidence="2">SEC-C motif-containing protein</fullName>
    </submittedName>
</protein>